<dbReference type="AlphaFoldDB" id="A0A5Q0UHD8"/>
<sequence length="145" mass="15946">MKGQSAVEYLTTYSWMILAVAVVAGVAYTNIENSCTTSSSDFYTDSMAINGFGVDNSDNFVLDIQNTRYQDIRFNKINITVNDRTENKTLGYNLSSSQSTEISMSGFETGTGCNTLEINIDYDLGRLQGQQATGIIRAPISFKNT</sequence>
<dbReference type="GeneID" id="42365526"/>
<keyword evidence="1" id="KW-0812">Transmembrane</keyword>
<reference evidence="3" key="1">
    <citation type="submission" date="2019-05" db="EMBL/GenBank/DDBJ databases">
        <title>Candidatus Nanohalobium constans, a novel model system to study the DPANN nano-sized archaea: genomic and physiological characterization of a nanoarchaeon co-cultured with its chitinotrophic host.</title>
        <authorList>
            <person name="La Cono V."/>
            <person name="Arcadi E."/>
            <person name="Crisafi F."/>
            <person name="Denaro R."/>
            <person name="La Spada G."/>
            <person name="Messina E."/>
            <person name="Smedile F."/>
            <person name="Toshchakov S.V."/>
            <person name="Shevchenko M.A."/>
            <person name="Golyshin P.N."/>
            <person name="Golyshina O.V."/>
            <person name="Ferrer M."/>
            <person name="Rohde M."/>
            <person name="Mushegian A."/>
            <person name="Sorokin D.Y."/>
            <person name="Giuliano L."/>
            <person name="Yakimov M.M."/>
        </authorList>
    </citation>
    <scope>NUCLEOTIDE SEQUENCE [LARGE SCALE GENOMIC DNA]</scope>
    <source>
        <strain evidence="3">LC1Nh</strain>
    </source>
</reference>
<gene>
    <name evidence="2" type="ORF">LC1Nh_1128</name>
</gene>
<accession>A0A5Q0UHD8</accession>
<evidence type="ECO:0000256" key="1">
    <source>
        <dbReference type="SAM" id="Phobius"/>
    </source>
</evidence>
<keyword evidence="3" id="KW-1185">Reference proteome</keyword>
<dbReference type="KEGG" id="ncon:LC1Nh_1128"/>
<keyword evidence="1" id="KW-0472">Membrane</keyword>
<feature type="transmembrane region" description="Helical" evidence="1">
    <location>
        <begin position="12"/>
        <end position="31"/>
    </location>
</feature>
<keyword evidence="1" id="KW-1133">Transmembrane helix</keyword>
<evidence type="ECO:0000313" key="3">
    <source>
        <dbReference type="Proteomes" id="UP000377803"/>
    </source>
</evidence>
<name>A0A5Q0UHD8_9ARCH</name>
<evidence type="ECO:0000313" key="2">
    <source>
        <dbReference type="EMBL" id="QGA80996.1"/>
    </source>
</evidence>
<protein>
    <submittedName>
        <fullName evidence="2">Uncharacterized protein</fullName>
    </submittedName>
</protein>
<dbReference type="EMBL" id="CP040089">
    <property type="protein sequence ID" value="QGA80996.1"/>
    <property type="molecule type" value="Genomic_DNA"/>
</dbReference>
<organism evidence="2 3">
    <name type="scientific">Candidatus Nanohalobium constans</name>
    <dbReference type="NCBI Taxonomy" id="2565781"/>
    <lineage>
        <taxon>Archaea</taxon>
        <taxon>Candidatus Nanohalarchaeota</taxon>
        <taxon>Candidatus Nanohalobia</taxon>
        <taxon>Candidatus Nanohalobiales</taxon>
        <taxon>Candidatus Nanohalobiaceae</taxon>
        <taxon>Candidatus Nanohalobium</taxon>
    </lineage>
</organism>
<proteinExistence type="predicted"/>
<dbReference type="RefSeq" id="WP_153550744.1">
    <property type="nucleotide sequence ID" value="NZ_CP040089.1"/>
</dbReference>
<dbReference type="Proteomes" id="UP000377803">
    <property type="component" value="Chromosome"/>
</dbReference>